<dbReference type="InterPro" id="IPR044292">
    <property type="entry name" value="NPR"/>
</dbReference>
<feature type="domain" description="BTB" evidence="3">
    <location>
        <begin position="142"/>
        <end position="218"/>
    </location>
</feature>
<proteinExistence type="predicted"/>
<gene>
    <name evidence="5" type="ORF">Tco_0839527</name>
</gene>
<evidence type="ECO:0000259" key="3">
    <source>
        <dbReference type="PROSITE" id="PS50097"/>
    </source>
</evidence>
<dbReference type="PANTHER" id="PTHR46475:SF2">
    <property type="entry name" value="REGULATORY PROTEIN NPR3"/>
    <property type="match status" value="1"/>
</dbReference>
<dbReference type="InterPro" id="IPR000210">
    <property type="entry name" value="BTB/POZ_dom"/>
</dbReference>
<organism evidence="5 6">
    <name type="scientific">Tanacetum coccineum</name>
    <dbReference type="NCBI Taxonomy" id="301880"/>
    <lineage>
        <taxon>Eukaryota</taxon>
        <taxon>Viridiplantae</taxon>
        <taxon>Streptophyta</taxon>
        <taxon>Embryophyta</taxon>
        <taxon>Tracheophyta</taxon>
        <taxon>Spermatophyta</taxon>
        <taxon>Magnoliopsida</taxon>
        <taxon>eudicotyledons</taxon>
        <taxon>Gunneridae</taxon>
        <taxon>Pentapetalae</taxon>
        <taxon>asterids</taxon>
        <taxon>campanulids</taxon>
        <taxon>Asterales</taxon>
        <taxon>Asteraceae</taxon>
        <taxon>Asteroideae</taxon>
        <taxon>Anthemideae</taxon>
        <taxon>Anthemidinae</taxon>
        <taxon>Tanacetum</taxon>
    </lineage>
</organism>
<dbReference type="CDD" id="cd09272">
    <property type="entry name" value="RNase_HI_RT_Ty1"/>
    <property type="match status" value="1"/>
</dbReference>
<keyword evidence="2" id="KW-0863">Zinc-finger</keyword>
<evidence type="ECO:0000313" key="5">
    <source>
        <dbReference type="EMBL" id="GJT05065.1"/>
    </source>
</evidence>
<comment type="caution">
    <text evidence="5">The sequence shown here is derived from an EMBL/GenBank/DDBJ whole genome shotgun (WGS) entry which is preliminary data.</text>
</comment>
<evidence type="ECO:0000313" key="6">
    <source>
        <dbReference type="Proteomes" id="UP001151760"/>
    </source>
</evidence>
<reference evidence="5" key="2">
    <citation type="submission" date="2022-01" db="EMBL/GenBank/DDBJ databases">
        <authorList>
            <person name="Yamashiro T."/>
            <person name="Shiraishi A."/>
            <person name="Satake H."/>
            <person name="Nakayama K."/>
        </authorList>
    </citation>
    <scope>NUCLEOTIDE SEQUENCE</scope>
</reference>
<keyword evidence="2" id="KW-0479">Metal-binding</keyword>
<feature type="non-terminal residue" evidence="5">
    <location>
        <position position="1"/>
    </location>
</feature>
<name>A0ABQ5AQV5_9ASTR</name>
<comment type="pathway">
    <text evidence="1">Protein modification; protein ubiquitination.</text>
</comment>
<reference evidence="5" key="1">
    <citation type="journal article" date="2022" name="Int. J. Mol. Sci.">
        <title>Draft Genome of Tanacetum Coccineum: Genomic Comparison of Closely Related Tanacetum-Family Plants.</title>
        <authorList>
            <person name="Yamashiro T."/>
            <person name="Shiraishi A."/>
            <person name="Nakayama K."/>
            <person name="Satake H."/>
        </authorList>
    </citation>
    <scope>NUCLEOTIDE SEQUENCE</scope>
</reference>
<dbReference type="SMART" id="SM00225">
    <property type="entry name" value="BTB"/>
    <property type="match status" value="1"/>
</dbReference>
<dbReference type="InterPro" id="IPR011333">
    <property type="entry name" value="SKP1/BTB/POZ_sf"/>
</dbReference>
<dbReference type="SUPFAM" id="SSF54695">
    <property type="entry name" value="POZ domain"/>
    <property type="match status" value="1"/>
</dbReference>
<dbReference type="EMBL" id="BQNB010012557">
    <property type="protein sequence ID" value="GJT05065.1"/>
    <property type="molecule type" value="Genomic_DNA"/>
</dbReference>
<evidence type="ECO:0000256" key="2">
    <source>
        <dbReference type="PROSITE-ProRule" id="PRU01391"/>
    </source>
</evidence>
<evidence type="ECO:0000259" key="4">
    <source>
        <dbReference type="PROSITE" id="PS52046"/>
    </source>
</evidence>
<dbReference type="Proteomes" id="UP001151760">
    <property type="component" value="Unassembled WGS sequence"/>
</dbReference>
<feature type="domain" description="C2HC NPR-type" evidence="4">
    <location>
        <begin position="221"/>
        <end position="235"/>
    </location>
</feature>
<accession>A0ABQ5AQV5</accession>
<dbReference type="Gene3D" id="3.30.710.10">
    <property type="entry name" value="Potassium Channel Kv1.1, Chain A"/>
    <property type="match status" value="1"/>
</dbReference>
<dbReference type="PROSITE" id="PS50097">
    <property type="entry name" value="BTB"/>
    <property type="match status" value="1"/>
</dbReference>
<dbReference type="Pfam" id="PF00651">
    <property type="entry name" value="BTB"/>
    <property type="match status" value="1"/>
</dbReference>
<comment type="caution">
    <text evidence="2">Lacks conserved residue(s) required for the propagation of feature annotation.</text>
</comment>
<evidence type="ECO:0000256" key="1">
    <source>
        <dbReference type="ARBA" id="ARBA00004906"/>
    </source>
</evidence>
<keyword evidence="6" id="KW-1185">Reference proteome</keyword>
<keyword evidence="2" id="KW-0862">Zinc</keyword>
<sequence>SSAKAEYRGVANVVAETCWLRNLPRELHTHLSSAMLVYCDNVSVVYLSSNSVQHQHMKHIEIDIHFVRDLVIDAMENLSEPSSSISFTSSSHLSNGSTSYTIPPPLIAEPRSNLEIISLNKLSTNLEKLLSDSGSGSDCNYSDAEVVVEGISVGIHRCILATRSKFFSDLFKESKGCVEKDGKPKYIMSGLLPYGNVGYEAFLVFLSYVYTGKVKASPVEVSTCVDDGCLHVACRPAISFAVELTYAASVFQVPELVSVFQPILIREFSLDCKGVNGLTLF</sequence>
<dbReference type="PROSITE" id="PS52046">
    <property type="entry name" value="ZF_C2HC_NPR"/>
    <property type="match status" value="1"/>
</dbReference>
<dbReference type="InterPro" id="IPR057250">
    <property type="entry name" value="Znf_C2HC_NPR-type"/>
</dbReference>
<dbReference type="CDD" id="cd18310">
    <property type="entry name" value="BTB_POZ_NPR_plant"/>
    <property type="match status" value="1"/>
</dbReference>
<protein>
    <submittedName>
        <fullName evidence="5">Regulatory protein NPR3-like protein</fullName>
    </submittedName>
</protein>
<dbReference type="PANTHER" id="PTHR46475">
    <property type="entry name" value="REGULATORY PROTEIN NPR3"/>
    <property type="match status" value="1"/>
</dbReference>